<dbReference type="AlphaFoldDB" id="A0A0A9EZC3"/>
<keyword evidence="1" id="KW-0472">Membrane</keyword>
<reference evidence="2" key="1">
    <citation type="submission" date="2014-09" db="EMBL/GenBank/DDBJ databases">
        <authorList>
            <person name="Magalhaes I.L.F."/>
            <person name="Oliveira U."/>
            <person name="Santos F.R."/>
            <person name="Vidigal T.H.D.A."/>
            <person name="Brescovit A.D."/>
            <person name="Santos A.J."/>
        </authorList>
    </citation>
    <scope>NUCLEOTIDE SEQUENCE</scope>
    <source>
        <tissue evidence="2">Shoot tissue taken approximately 20 cm above the soil surface</tissue>
    </source>
</reference>
<organism evidence="2">
    <name type="scientific">Arundo donax</name>
    <name type="common">Giant reed</name>
    <name type="synonym">Donax arundinaceus</name>
    <dbReference type="NCBI Taxonomy" id="35708"/>
    <lineage>
        <taxon>Eukaryota</taxon>
        <taxon>Viridiplantae</taxon>
        <taxon>Streptophyta</taxon>
        <taxon>Embryophyta</taxon>
        <taxon>Tracheophyta</taxon>
        <taxon>Spermatophyta</taxon>
        <taxon>Magnoliopsida</taxon>
        <taxon>Liliopsida</taxon>
        <taxon>Poales</taxon>
        <taxon>Poaceae</taxon>
        <taxon>PACMAD clade</taxon>
        <taxon>Arundinoideae</taxon>
        <taxon>Arundineae</taxon>
        <taxon>Arundo</taxon>
    </lineage>
</organism>
<sequence length="127" mass="13673">MVARLGGAGLGVVGAGLLGGFVRFARLVTLVVGLLALALRRWLLLLHHRLLGPQLGLLAGLAQLGDEDVGVELRRGRDHDLVAPGIDVASVHAVYILEHFLHLLLASFTVNGHPQHQNLKQDIRHTN</sequence>
<dbReference type="EMBL" id="GBRH01194665">
    <property type="protein sequence ID" value="JAE03231.1"/>
    <property type="molecule type" value="Transcribed_RNA"/>
</dbReference>
<keyword evidence="1" id="KW-0812">Transmembrane</keyword>
<reference evidence="2" key="2">
    <citation type="journal article" date="2015" name="Data Brief">
        <title>Shoot transcriptome of the giant reed, Arundo donax.</title>
        <authorList>
            <person name="Barrero R.A."/>
            <person name="Guerrero F.D."/>
            <person name="Moolhuijzen P."/>
            <person name="Goolsby J.A."/>
            <person name="Tidwell J."/>
            <person name="Bellgard S.E."/>
            <person name="Bellgard M.I."/>
        </authorList>
    </citation>
    <scope>NUCLEOTIDE SEQUENCE</scope>
    <source>
        <tissue evidence="2">Shoot tissue taken approximately 20 cm above the soil surface</tissue>
    </source>
</reference>
<evidence type="ECO:0000256" key="1">
    <source>
        <dbReference type="SAM" id="Phobius"/>
    </source>
</evidence>
<feature type="transmembrane region" description="Helical" evidence="1">
    <location>
        <begin position="20"/>
        <end position="39"/>
    </location>
</feature>
<evidence type="ECO:0000313" key="2">
    <source>
        <dbReference type="EMBL" id="JAE03231.1"/>
    </source>
</evidence>
<protein>
    <submittedName>
        <fullName evidence="2">Uncharacterized protein</fullName>
    </submittedName>
</protein>
<keyword evidence="1" id="KW-1133">Transmembrane helix</keyword>
<accession>A0A0A9EZC3</accession>
<proteinExistence type="predicted"/>
<name>A0A0A9EZC3_ARUDO</name>